<dbReference type="Gene3D" id="2.170.270.10">
    <property type="entry name" value="SET domain"/>
    <property type="match status" value="2"/>
</dbReference>
<dbReference type="PROSITE" id="PS50280">
    <property type="entry name" value="SET"/>
    <property type="match status" value="1"/>
</dbReference>
<dbReference type="AlphaFoldDB" id="A0A915HUZ9"/>
<proteinExistence type="predicted"/>
<protein>
    <submittedName>
        <fullName evidence="3">SET domain-containing protein</fullName>
    </submittedName>
</protein>
<reference evidence="3" key="1">
    <citation type="submission" date="2022-11" db="UniProtKB">
        <authorList>
            <consortium name="WormBaseParasite"/>
        </authorList>
    </citation>
    <scope>IDENTIFICATION</scope>
</reference>
<sequence>MKWDLIYDEDSTSFKLEMAQSDEMPENSIKRLKLGDMRKFGSCLETKSNSPWWTAHSYMCPVCDRWLDGMCLKHPLIFIKENIPPMMPYTVFDTFPSFFYLADSTIKKAGKGVFTKVDLPSCLAFGPYTIFTFDDMSRHIWVDAVDFKYSNWMRYANMARFFQEQNMVGFQYDQYMYYYTFRPIKAHSEIMVSATPYRDENL</sequence>
<dbReference type="WBParaSite" id="nRc.2.0.1.t05371-RA">
    <property type="protein sequence ID" value="nRc.2.0.1.t05371-RA"/>
    <property type="gene ID" value="nRc.2.0.1.g05371"/>
</dbReference>
<evidence type="ECO:0000313" key="2">
    <source>
        <dbReference type="Proteomes" id="UP000887565"/>
    </source>
</evidence>
<accession>A0A915HUZ9</accession>
<evidence type="ECO:0000313" key="3">
    <source>
        <dbReference type="WBParaSite" id="nRc.2.0.1.t05371-RA"/>
    </source>
</evidence>
<dbReference type="InterPro" id="IPR001214">
    <property type="entry name" value="SET_dom"/>
</dbReference>
<dbReference type="InterPro" id="IPR046341">
    <property type="entry name" value="SET_dom_sf"/>
</dbReference>
<organism evidence="2 3">
    <name type="scientific">Romanomermis culicivorax</name>
    <name type="common">Nematode worm</name>
    <dbReference type="NCBI Taxonomy" id="13658"/>
    <lineage>
        <taxon>Eukaryota</taxon>
        <taxon>Metazoa</taxon>
        <taxon>Ecdysozoa</taxon>
        <taxon>Nematoda</taxon>
        <taxon>Enoplea</taxon>
        <taxon>Dorylaimia</taxon>
        <taxon>Mermithida</taxon>
        <taxon>Mermithoidea</taxon>
        <taxon>Mermithidae</taxon>
        <taxon>Romanomermis</taxon>
    </lineage>
</organism>
<dbReference type="Proteomes" id="UP000887565">
    <property type="component" value="Unplaced"/>
</dbReference>
<keyword evidence="2" id="KW-1185">Reference proteome</keyword>
<feature type="domain" description="SET" evidence="1">
    <location>
        <begin position="97"/>
        <end position="195"/>
    </location>
</feature>
<name>A0A915HUZ9_ROMCU</name>
<dbReference type="Pfam" id="PF21549">
    <property type="entry name" value="PRDM2_PR"/>
    <property type="match status" value="1"/>
</dbReference>
<dbReference type="SUPFAM" id="SSF82199">
    <property type="entry name" value="SET domain"/>
    <property type="match status" value="1"/>
</dbReference>
<evidence type="ECO:0000259" key="1">
    <source>
        <dbReference type="PROSITE" id="PS50280"/>
    </source>
</evidence>